<gene>
    <name evidence="9" type="ORF">CE561_08480</name>
</gene>
<feature type="transmembrane region" description="Helical" evidence="7">
    <location>
        <begin position="248"/>
        <end position="267"/>
    </location>
</feature>
<dbReference type="RefSeq" id="WP_094045476.1">
    <property type="nucleotide sequence ID" value="NZ_JBAIYZ010000026.1"/>
</dbReference>
<evidence type="ECO:0000259" key="8">
    <source>
        <dbReference type="PROSITE" id="PS50928"/>
    </source>
</evidence>
<feature type="transmembrane region" description="Helical" evidence="7">
    <location>
        <begin position="155"/>
        <end position="175"/>
    </location>
</feature>
<feature type="transmembrane region" description="Helical" evidence="7">
    <location>
        <begin position="223"/>
        <end position="242"/>
    </location>
</feature>
<dbReference type="EMBL" id="NKHD01000023">
    <property type="protein sequence ID" value="OXT07226.1"/>
    <property type="molecule type" value="Genomic_DNA"/>
</dbReference>
<dbReference type="PANTHER" id="PTHR30151:SF0">
    <property type="entry name" value="ABC TRANSPORTER PERMEASE PROTEIN MJ0413-RELATED"/>
    <property type="match status" value="1"/>
</dbReference>
<evidence type="ECO:0000256" key="2">
    <source>
        <dbReference type="ARBA" id="ARBA00022448"/>
    </source>
</evidence>
<dbReference type="Gene3D" id="1.10.3720.10">
    <property type="entry name" value="MetI-like"/>
    <property type="match status" value="1"/>
</dbReference>
<evidence type="ECO:0000256" key="1">
    <source>
        <dbReference type="ARBA" id="ARBA00004651"/>
    </source>
</evidence>
<feature type="transmembrane region" description="Helical" evidence="7">
    <location>
        <begin position="279"/>
        <end position="298"/>
    </location>
</feature>
<feature type="transmembrane region" description="Helical" evidence="7">
    <location>
        <begin position="110"/>
        <end position="143"/>
    </location>
</feature>
<evidence type="ECO:0000256" key="6">
    <source>
        <dbReference type="ARBA" id="ARBA00023136"/>
    </source>
</evidence>
<protein>
    <submittedName>
        <fullName evidence="9">ABC transporter permease</fullName>
    </submittedName>
</protein>
<keyword evidence="2 7" id="KW-0813">Transport</keyword>
<evidence type="ECO:0000256" key="3">
    <source>
        <dbReference type="ARBA" id="ARBA00022475"/>
    </source>
</evidence>
<keyword evidence="5 7" id="KW-1133">Transmembrane helix</keyword>
<feature type="domain" description="ABC transmembrane type-1" evidence="8">
    <location>
        <begin position="117"/>
        <end position="298"/>
    </location>
</feature>
<dbReference type="GO" id="GO:0005886">
    <property type="term" value="C:plasma membrane"/>
    <property type="evidence" value="ECO:0007669"/>
    <property type="project" value="UniProtKB-SubCell"/>
</dbReference>
<dbReference type="InterPro" id="IPR000515">
    <property type="entry name" value="MetI-like"/>
</dbReference>
<comment type="subcellular location">
    <subcellularLocation>
        <location evidence="1 7">Cell membrane</location>
        <topology evidence="1 7">Multi-pass membrane protein</topology>
    </subcellularLocation>
</comment>
<dbReference type="SUPFAM" id="SSF161098">
    <property type="entry name" value="MetI-like"/>
    <property type="match status" value="1"/>
</dbReference>
<dbReference type="AlphaFoldDB" id="A0A231VHW9"/>
<keyword evidence="4 7" id="KW-0812">Transmembrane</keyword>
<evidence type="ECO:0000256" key="5">
    <source>
        <dbReference type="ARBA" id="ARBA00022989"/>
    </source>
</evidence>
<dbReference type="Pfam" id="PF00528">
    <property type="entry name" value="BPD_transp_1"/>
    <property type="match status" value="1"/>
</dbReference>
<comment type="caution">
    <text evidence="9">The sequence shown here is derived from an EMBL/GenBank/DDBJ whole genome shotgun (WGS) entry which is preliminary data.</text>
</comment>
<dbReference type="Proteomes" id="UP000215301">
    <property type="component" value="Unassembled WGS sequence"/>
</dbReference>
<accession>A0A231VHW9</accession>
<evidence type="ECO:0000256" key="7">
    <source>
        <dbReference type="RuleBase" id="RU363032"/>
    </source>
</evidence>
<name>A0A231VHW9_THETR</name>
<feature type="transmembrane region" description="Helical" evidence="7">
    <location>
        <begin position="36"/>
        <end position="55"/>
    </location>
</feature>
<organism evidence="9 10">
    <name type="scientific">Thermoanaerobacterium thermosaccharolyticum</name>
    <name type="common">Clostridium thermosaccharolyticum</name>
    <dbReference type="NCBI Taxonomy" id="1517"/>
    <lineage>
        <taxon>Bacteria</taxon>
        <taxon>Bacillati</taxon>
        <taxon>Bacillota</taxon>
        <taxon>Clostridia</taxon>
        <taxon>Thermoanaerobacterales</taxon>
        <taxon>Thermoanaerobacteraceae</taxon>
        <taxon>Thermoanaerobacterium</taxon>
    </lineage>
</organism>
<dbReference type="PROSITE" id="PS50928">
    <property type="entry name" value="ABC_TM1"/>
    <property type="match status" value="1"/>
</dbReference>
<proteinExistence type="inferred from homology"/>
<comment type="similarity">
    <text evidence="7">Belongs to the binding-protein-dependent transport system permease family.</text>
</comment>
<dbReference type="GO" id="GO:0055085">
    <property type="term" value="P:transmembrane transport"/>
    <property type="evidence" value="ECO:0007669"/>
    <property type="project" value="InterPro"/>
</dbReference>
<evidence type="ECO:0000313" key="9">
    <source>
        <dbReference type="EMBL" id="OXT07226.1"/>
    </source>
</evidence>
<dbReference type="InterPro" id="IPR035906">
    <property type="entry name" value="MetI-like_sf"/>
</dbReference>
<dbReference type="CDD" id="cd06261">
    <property type="entry name" value="TM_PBP2"/>
    <property type="match status" value="1"/>
</dbReference>
<reference evidence="9 10" key="1">
    <citation type="submission" date="2017-06" db="EMBL/GenBank/DDBJ databases">
        <title>Isolation and characterization of a thermophilic and butanogenic Thermoanaerobacterium thermosaccharolyticum M5 capable of efficient degradation of hemicellulose.</title>
        <authorList>
            <person name="Xin F."/>
            <person name="Jiang Y."/>
        </authorList>
    </citation>
    <scope>NUCLEOTIDE SEQUENCE [LARGE SCALE GENOMIC DNA]</scope>
    <source>
        <strain evidence="9 10">M5</strain>
    </source>
</reference>
<evidence type="ECO:0000256" key="4">
    <source>
        <dbReference type="ARBA" id="ARBA00022692"/>
    </source>
</evidence>
<sequence>MKHRFKLFLPVFILIIDLLIDYLLPNTQGFTKPKIYPILLSILIGIYVILSILSIMHNKIYERLLKLSPLLSAVFIIICVWDLVTSKYNLLPLPYFPGPEKVFGDLFADWSLILISALYSLRLLFVGYIIGTFLGFISGVLMGWNKKIYYWLNPLLKVIGPIPATAWIPLAMAMFPTSFMASVFIIALAVWFPVTVMTSSGIANVPQSYFEVAKTLGADEKYLVFNVAIPASLPTIFIGLFMGLGMSFLTLIVSEMLGVKAGLGWYINWAQGWAEYSKVYACLLIIAIIFSTLISILFKFRDKILSWQRGLIKW</sequence>
<keyword evidence="3" id="KW-1003">Cell membrane</keyword>
<dbReference type="PANTHER" id="PTHR30151">
    <property type="entry name" value="ALKANE SULFONATE ABC TRANSPORTER-RELATED, MEMBRANE SUBUNIT"/>
    <property type="match status" value="1"/>
</dbReference>
<evidence type="ECO:0000313" key="10">
    <source>
        <dbReference type="Proteomes" id="UP000215301"/>
    </source>
</evidence>
<feature type="transmembrane region" description="Helical" evidence="7">
    <location>
        <begin position="67"/>
        <end position="90"/>
    </location>
</feature>
<feature type="transmembrane region" description="Helical" evidence="7">
    <location>
        <begin position="7"/>
        <end position="24"/>
    </location>
</feature>
<feature type="transmembrane region" description="Helical" evidence="7">
    <location>
        <begin position="181"/>
        <end position="202"/>
    </location>
</feature>
<keyword evidence="6 7" id="KW-0472">Membrane</keyword>